<evidence type="ECO:0000313" key="2">
    <source>
        <dbReference type="Proteomes" id="UP000034845"/>
    </source>
</evidence>
<evidence type="ECO:0000313" key="1">
    <source>
        <dbReference type="EMBL" id="KKR02662.1"/>
    </source>
</evidence>
<organism evidence="1 2">
    <name type="scientific">Yanofskybacteria sp. (strain GW2011_GWA1_39_13)</name>
    <dbReference type="NCBI Taxonomy" id="1619019"/>
    <lineage>
        <taxon>Bacteria</taxon>
        <taxon>Candidatus Yanofskyibacteriota</taxon>
    </lineage>
</organism>
<evidence type="ECO:0008006" key="3">
    <source>
        <dbReference type="Google" id="ProtNLM"/>
    </source>
</evidence>
<reference evidence="1 2" key="1">
    <citation type="journal article" date="2015" name="Nature">
        <title>rRNA introns, odd ribosomes, and small enigmatic genomes across a large radiation of phyla.</title>
        <authorList>
            <person name="Brown C.T."/>
            <person name="Hug L.A."/>
            <person name="Thomas B.C."/>
            <person name="Sharon I."/>
            <person name="Castelle C.J."/>
            <person name="Singh A."/>
            <person name="Wilkins M.J."/>
            <person name="Williams K.H."/>
            <person name="Banfield J.F."/>
        </authorList>
    </citation>
    <scope>NUCLEOTIDE SEQUENCE [LARGE SCALE GENOMIC DNA]</scope>
    <source>
        <strain evidence="2">GW2011_GWA1_39_13</strain>
    </source>
</reference>
<protein>
    <recommendedName>
        <fullName evidence="3">Proteasome subunit alpha</fullName>
    </recommendedName>
</protein>
<name>A0A0G0QLW7_YANXG</name>
<dbReference type="Proteomes" id="UP000034845">
    <property type="component" value="Unassembled WGS sequence"/>
</dbReference>
<accession>A0A0G0QLW7</accession>
<gene>
    <name evidence="1" type="ORF">UT29_C0001G0142</name>
</gene>
<comment type="caution">
    <text evidence="1">The sequence shown here is derived from an EMBL/GenBank/DDBJ whole genome shotgun (WGS) entry which is preliminary data.</text>
</comment>
<sequence>MGGGPMSEFVDFSFRRREEEVQRILQEASPVVIWPCDEGVLVIAANKDGRENRIHAIYDRIVCVTLGGFSAGTILWQDAAFRASAEGYQLSKGDVSCRILIKTTSAVLSDSFQNLRRGPAFGAEAIFAEVAADRDDDYLAHVTFNGFVQTFNTAKLFGRIQKKEGGNVKDDGGKATTIAHERLESLWNPELTIRESLAALRGDQAFSAMFDSVRVEAVTLDRRAVRDEKFDKVLKRLTM</sequence>
<dbReference type="EMBL" id="LBWF01000001">
    <property type="protein sequence ID" value="KKR02662.1"/>
    <property type="molecule type" value="Genomic_DNA"/>
</dbReference>
<dbReference type="AlphaFoldDB" id="A0A0G0QLW7"/>
<dbReference type="Gene3D" id="3.60.20.10">
    <property type="entry name" value="Glutamine Phosphoribosylpyrophosphate, subunit 1, domain 1"/>
    <property type="match status" value="1"/>
</dbReference>
<proteinExistence type="predicted"/>
<dbReference type="SUPFAM" id="SSF56235">
    <property type="entry name" value="N-terminal nucleophile aminohydrolases (Ntn hydrolases)"/>
    <property type="match status" value="1"/>
</dbReference>
<dbReference type="CDD" id="cd01901">
    <property type="entry name" value="Ntn_hydrolase"/>
    <property type="match status" value="1"/>
</dbReference>
<dbReference type="InterPro" id="IPR029055">
    <property type="entry name" value="Ntn_hydrolases_N"/>
</dbReference>